<dbReference type="PANTHER" id="PTHR12277:SF81">
    <property type="entry name" value="PROTEIN ABHD13"/>
    <property type="match status" value="1"/>
</dbReference>
<proteinExistence type="predicted"/>
<dbReference type="Pfam" id="PF00561">
    <property type="entry name" value="Abhydrolase_1"/>
    <property type="match status" value="1"/>
</dbReference>
<dbReference type="PANTHER" id="PTHR12277">
    <property type="entry name" value="ALPHA/BETA HYDROLASE DOMAIN-CONTAINING PROTEIN"/>
    <property type="match status" value="1"/>
</dbReference>
<dbReference type="InterPro" id="IPR000073">
    <property type="entry name" value="AB_hydrolase_1"/>
</dbReference>
<gene>
    <name evidence="2" type="ORF">LCPAC103_01340</name>
</gene>
<dbReference type="SUPFAM" id="SSF53474">
    <property type="entry name" value="alpha/beta-Hydrolases"/>
    <property type="match status" value="1"/>
</dbReference>
<evidence type="ECO:0000313" key="2">
    <source>
        <dbReference type="EMBL" id="QBK90453.1"/>
    </source>
</evidence>
<dbReference type="InterPro" id="IPR029058">
    <property type="entry name" value="AB_hydrolase_fold"/>
</dbReference>
<name>A0A481Z3I2_9VIRU</name>
<sequence>MMFKPTQAKMWTPECLYEELRISSNTGKLLLKKPNADYPSVHMWYFNNFRRGKTILFCHGNYGNITERKYVIRICQLLNINLLVFDYRGYGESTGIPTINGIKEDGLRVYEYLRSRGVASDKIIIWGESLGGIVAAWLAANVECFRLVLFSTFSTLEETIRFSDMAGWLKVPLSLMVLNVLGDISNKRNIRKAKCPVIIVHSEVDNLIPYHCAIESLMSAKTGYIIPIKGRHDQPIMNKKQMKELFWRLEVKLSNRLVKRSVAILNESLKKTLDETSNV</sequence>
<dbReference type="EMBL" id="MK500486">
    <property type="protein sequence ID" value="QBK90453.1"/>
    <property type="molecule type" value="Genomic_DNA"/>
</dbReference>
<accession>A0A481Z3I2</accession>
<reference evidence="2" key="1">
    <citation type="journal article" date="2019" name="MBio">
        <title>Virus Genomes from Deep Sea Sediments Expand the Ocean Megavirome and Support Independent Origins of Viral Gigantism.</title>
        <authorList>
            <person name="Backstrom D."/>
            <person name="Yutin N."/>
            <person name="Jorgensen S.L."/>
            <person name="Dharamshi J."/>
            <person name="Homa F."/>
            <person name="Zaremba-Niedwiedzka K."/>
            <person name="Spang A."/>
            <person name="Wolf Y.I."/>
            <person name="Koonin E.V."/>
            <person name="Ettema T.J."/>
        </authorList>
    </citation>
    <scope>NUCLEOTIDE SEQUENCE</scope>
</reference>
<protein>
    <submittedName>
        <fullName evidence="2">Fermentation-respiration switch protein</fullName>
    </submittedName>
</protein>
<dbReference type="Gene3D" id="3.40.50.1820">
    <property type="entry name" value="alpha/beta hydrolase"/>
    <property type="match status" value="1"/>
</dbReference>
<feature type="domain" description="AB hydrolase-1" evidence="1">
    <location>
        <begin position="54"/>
        <end position="152"/>
    </location>
</feature>
<organism evidence="2">
    <name type="scientific">Pithovirus LCPAC103</name>
    <dbReference type="NCBI Taxonomy" id="2506588"/>
    <lineage>
        <taxon>Viruses</taxon>
        <taxon>Pithoviruses</taxon>
    </lineage>
</organism>
<evidence type="ECO:0000259" key="1">
    <source>
        <dbReference type="Pfam" id="PF00561"/>
    </source>
</evidence>